<dbReference type="SUPFAM" id="SSF56752">
    <property type="entry name" value="D-aminoacid aminotransferase-like PLP-dependent enzymes"/>
    <property type="match status" value="1"/>
</dbReference>
<dbReference type="STRING" id="307507.A0A2V0PL61"/>
<comment type="similarity">
    <text evidence="1">Belongs to the class-IV pyridoxal-phosphate-dependent aminotransferase family.</text>
</comment>
<dbReference type="Pfam" id="PF01063">
    <property type="entry name" value="Aminotran_4"/>
    <property type="match status" value="1"/>
</dbReference>
<dbReference type="InterPro" id="IPR043132">
    <property type="entry name" value="BCAT-like_C"/>
</dbReference>
<dbReference type="Gene3D" id="3.20.10.10">
    <property type="entry name" value="D-amino Acid Aminotransferase, subunit A, domain 2"/>
    <property type="match status" value="1"/>
</dbReference>
<dbReference type="PANTHER" id="PTHR42743">
    <property type="entry name" value="AMINO-ACID AMINOTRANSFERASE"/>
    <property type="match status" value="1"/>
</dbReference>
<dbReference type="InterPro" id="IPR001544">
    <property type="entry name" value="Aminotrans_IV"/>
</dbReference>
<accession>A0A2V0PL61</accession>
<dbReference type="InterPro" id="IPR043131">
    <property type="entry name" value="BCAT-like_N"/>
</dbReference>
<dbReference type="InParanoid" id="A0A2V0PL61"/>
<dbReference type="InterPro" id="IPR036038">
    <property type="entry name" value="Aminotransferase-like"/>
</dbReference>
<dbReference type="Gene3D" id="3.30.470.10">
    <property type="match status" value="1"/>
</dbReference>
<dbReference type="GO" id="GO:0046394">
    <property type="term" value="P:carboxylic acid biosynthetic process"/>
    <property type="evidence" value="ECO:0007669"/>
    <property type="project" value="UniProtKB-ARBA"/>
</dbReference>
<dbReference type="FunCoup" id="A0A2V0PL61">
    <property type="interactions" value="704"/>
</dbReference>
<dbReference type="Proteomes" id="UP000247498">
    <property type="component" value="Unassembled WGS sequence"/>
</dbReference>
<dbReference type="GO" id="GO:0003824">
    <property type="term" value="F:catalytic activity"/>
    <property type="evidence" value="ECO:0007669"/>
    <property type="project" value="InterPro"/>
</dbReference>
<gene>
    <name evidence="2" type="ORF">Rsub_10295</name>
</gene>
<evidence type="ECO:0000313" key="2">
    <source>
        <dbReference type="EMBL" id="GBF98067.1"/>
    </source>
</evidence>
<dbReference type="PROSITE" id="PS51257">
    <property type="entry name" value="PROKAR_LIPOPROTEIN"/>
    <property type="match status" value="1"/>
</dbReference>
<evidence type="ECO:0000313" key="3">
    <source>
        <dbReference type="Proteomes" id="UP000247498"/>
    </source>
</evidence>
<organism evidence="2 3">
    <name type="scientific">Raphidocelis subcapitata</name>
    <dbReference type="NCBI Taxonomy" id="307507"/>
    <lineage>
        <taxon>Eukaryota</taxon>
        <taxon>Viridiplantae</taxon>
        <taxon>Chlorophyta</taxon>
        <taxon>core chlorophytes</taxon>
        <taxon>Chlorophyceae</taxon>
        <taxon>CS clade</taxon>
        <taxon>Sphaeropleales</taxon>
        <taxon>Selenastraceae</taxon>
        <taxon>Raphidocelis</taxon>
    </lineage>
</organism>
<keyword evidence="3" id="KW-1185">Reference proteome</keyword>
<evidence type="ECO:0000256" key="1">
    <source>
        <dbReference type="ARBA" id="ARBA00009320"/>
    </source>
</evidence>
<dbReference type="InterPro" id="IPR050571">
    <property type="entry name" value="Class-IV_PLP-Dep_Aminotrnsfr"/>
</dbReference>
<dbReference type="EMBL" id="BDRX01000115">
    <property type="protein sequence ID" value="GBF98067.1"/>
    <property type="molecule type" value="Genomic_DNA"/>
</dbReference>
<dbReference type="AlphaFoldDB" id="A0A2V0PL61"/>
<proteinExistence type="inferred from homology"/>
<dbReference type="OrthoDB" id="25921at2759"/>
<reference evidence="2 3" key="1">
    <citation type="journal article" date="2018" name="Sci. Rep.">
        <title>Raphidocelis subcapitata (=Pseudokirchneriella subcapitata) provides an insight into genome evolution and environmental adaptations in the Sphaeropleales.</title>
        <authorList>
            <person name="Suzuki S."/>
            <person name="Yamaguchi H."/>
            <person name="Nakajima N."/>
            <person name="Kawachi M."/>
        </authorList>
    </citation>
    <scope>NUCLEOTIDE SEQUENCE [LARGE SCALE GENOMIC DNA]</scope>
    <source>
        <strain evidence="2 3">NIES-35</strain>
    </source>
</reference>
<protein>
    <submittedName>
        <fullName evidence="2">D-amino-acid chloroplastic-like</fullName>
    </submittedName>
</protein>
<sequence>MQDAAMRQQCVASTSGSGCSRAWRPCRASRRHLVPTRAVLDFNMWQTGDLPAGYKPPTVVPGARTLATPRLDKERVFQRLLDSPHPLSARHHAAFYSSVLGGITTEPGLMVLHAEDRMAHAGHAVYDVVPLVRGHLYQLDRHLARALAAAEEAGVAVAPSGDALKRILLDTAAASRKLNGHVLFWLSAGAGGFGPGSADLVEPSLFALVTTEFAEPGDFDRTKGWRARASPVEPPPEYFATFKNASGLVGAVAQLEAEANDCDVALFVDAEDRVLSGTTANLAVITPDHTFVYAPFERAPPGITVQTIAELIPQAMLIGSTRGVVGLTSLDGAPIGEGDGPGYMTLALQQVLTNHRDELDLQSGRHVRVPYGGLTGMPSQLV</sequence>
<dbReference type="PANTHER" id="PTHR42743:SF11">
    <property type="entry name" value="AMINODEOXYCHORISMATE LYASE"/>
    <property type="match status" value="1"/>
</dbReference>
<comment type="caution">
    <text evidence="2">The sequence shown here is derived from an EMBL/GenBank/DDBJ whole genome shotgun (WGS) entry which is preliminary data.</text>
</comment>
<name>A0A2V0PL61_9CHLO</name>